<dbReference type="Proteomes" id="UP000203479">
    <property type="component" value="Segment"/>
</dbReference>
<evidence type="ECO:0000256" key="1">
    <source>
        <dbReference type="ARBA" id="ARBA00022741"/>
    </source>
</evidence>
<dbReference type="RefSeq" id="YP_009195318.1">
    <property type="nucleotide sequence ID" value="NC_028759.1"/>
</dbReference>
<dbReference type="GeneID" id="26622602"/>
<reference evidence="6 7" key="1">
    <citation type="submission" date="2015-08" db="EMBL/GenBank/DDBJ databases">
        <authorList>
            <person name="Bailey A.M."/>
            <person name="Bennett K.E."/>
            <person name="Carter P.S."/>
            <person name="Deans N.C."/>
            <person name="Dyle E.V."/>
            <person name="Florea A."/>
            <person name="Giraldo T.A."/>
            <person name="Hayes M.A."/>
            <person name="Ikejiani J."/>
            <person name="Seawell W.C."/>
            <person name="Shah H."/>
            <person name="Toussaint T.E."/>
            <person name="Coleman D."/>
            <person name="Hammonds-Odie L.P."/>
            <person name="Barrera A.L."/>
            <person name="Serrano M.G."/>
            <person name="Buck G."/>
            <person name="Lee V."/>
            <person name="Wang Y."/>
            <person name="Carvalho R."/>
            <person name="Voegtly L."/>
            <person name="Shi R."/>
            <person name="Duckworth R."/>
            <person name="Johnson A."/>
            <person name="Loviza R."/>
            <person name="Walstead R."/>
            <person name="Shah Z."/>
            <person name="Kiflezghi M."/>
            <person name="Wade K."/>
            <person name="Anders K.R."/>
            <person name="Bradley K.W."/>
            <person name="Asai D.J."/>
            <person name="Bowman C.A."/>
            <person name="Russell D.A."/>
            <person name="Pope W.H."/>
            <person name="Jacobs-Sera D."/>
            <person name="Hendrix R.W."/>
            <person name="Hatfull G.F."/>
        </authorList>
    </citation>
    <scope>NUCLEOTIDE SEQUENCE [LARGE SCALE GENOMIC DNA]</scope>
</reference>
<evidence type="ECO:0000256" key="3">
    <source>
        <dbReference type="ARBA" id="ARBA00022840"/>
    </source>
</evidence>
<keyword evidence="7" id="KW-1185">Reference proteome</keyword>
<keyword evidence="2" id="KW-0378">Hydrolase</keyword>
<dbReference type="SMART" id="SM00885">
    <property type="entry name" value="D5_N"/>
    <property type="match status" value="1"/>
</dbReference>
<dbReference type="InterPro" id="IPR045455">
    <property type="entry name" value="NrS-1_pol-like_helicase"/>
</dbReference>
<dbReference type="GO" id="GO:0016787">
    <property type="term" value="F:hydrolase activity"/>
    <property type="evidence" value="ECO:0007669"/>
    <property type="project" value="UniProtKB-KW"/>
</dbReference>
<dbReference type="Gene3D" id="3.40.50.300">
    <property type="entry name" value="P-loop containing nucleotide triphosphate hydrolases"/>
    <property type="match status" value="1"/>
</dbReference>
<dbReference type="PANTHER" id="PTHR35372:SF2">
    <property type="entry name" value="SF3 HELICASE DOMAIN-CONTAINING PROTEIN"/>
    <property type="match status" value="1"/>
</dbReference>
<sequence length="868" mass="95589">MSHQAQPDRDRMNFTELLDSLGYTEGEHLSLCHQVPGHNFMANVIEFDDRAQAKALRYVDDCDLWFGVNPTRQRGADEGGRGTAEDVTRLAAVWCDLDVKPGACRDLAHAWQIIDELSILVGQRPTAVVMSGHGLQPYWEIEDGQLVSPCAADADDPTMQAASEELRAEAAAVLKRWGRLAVMVAERQGAKIDRGVYDLARVLRVPGSYNRKGEPVLVTCERGGGGPLSIEELTERLNEAGVREQDGDRRTAMGEVVSKPDTWEHAAATCDYFAPTIKAWRDEQITERHNWLVTQAVRIMCGLRNGCLTEQQFEQARKVVTERFRAECAATNRAIPPWEIPNAFAWATDHAARMTDAELASEIGAHLHLWEKAEPRPVTLAPMQPEQTAGKTTTVQLTEVIGESTANVTPTDTGNADLLVRACSDRLRWCPESGKWLVWKGTRWQPSPDGGEAIMAAIEVVQSIKVEDGDKAGGQHKMRSLQRRSLDNMVALAKVRPGMRVSLADLDADPYALNTPSGVVNLKTGELTPHRPEGWHTRVTGAGYEKDGAAPRWWAFLHRTFGGDKEMVEYVQRLAGYAAIGEVTHHVLPFLFGAGSNGKSVLMDVLSAVLGDYAITAPGNFLLAGRERHETEIARLHGARLVVCSEVNADSKFDEAKVKLLTGGDVLSGRFMRQDFFDFVPSHTLFLMGNHQPDVKAGGTSFFRRFRLIPFEHIVPERERVEGLAHQLVAEEGDAILAWIADGARQVLDGGMREPASVLAATAQYQDDTRTGVARFLDECCTIGEGEAEVGAVHQCYIAWAIAHGEPLVDTAKFGRELSGNQVARRRTAKARMAKLTVHVDRLPANGDSASPYRHTYRHPGDSAMTDE</sequence>
<dbReference type="GO" id="GO:0005524">
    <property type="term" value="F:ATP binding"/>
    <property type="evidence" value="ECO:0007669"/>
    <property type="project" value="UniProtKB-KW"/>
</dbReference>
<evidence type="ECO:0000256" key="4">
    <source>
        <dbReference type="SAM" id="MobiDB-lite"/>
    </source>
</evidence>
<dbReference type="EMBL" id="KT591490">
    <property type="protein sequence ID" value="ALF00506.1"/>
    <property type="molecule type" value="Genomic_DNA"/>
</dbReference>
<dbReference type="PANTHER" id="PTHR35372">
    <property type="entry name" value="ATP BINDING PROTEIN-RELATED"/>
    <property type="match status" value="1"/>
</dbReference>
<dbReference type="InterPro" id="IPR014818">
    <property type="entry name" value="Phage/plasmid_primase_P4_C"/>
</dbReference>
<keyword evidence="1" id="KW-0547">Nucleotide-binding</keyword>
<keyword evidence="3" id="KW-0067">ATP-binding</keyword>
<feature type="domain" description="SF3 helicase" evidence="5">
    <location>
        <begin position="566"/>
        <end position="724"/>
    </location>
</feature>
<protein>
    <submittedName>
        <fullName evidence="6">DNA primase</fullName>
    </submittedName>
</protein>
<organism evidence="6 7">
    <name type="scientific">Mycobacterium phage Mufasa</name>
    <dbReference type="NCBI Taxonomy" id="1718600"/>
    <lineage>
        <taxon>Viruses</taxon>
        <taxon>Duplodnaviria</taxon>
        <taxon>Heunggongvirae</taxon>
        <taxon>Uroviricota</taxon>
        <taxon>Caudoviricetes</taxon>
        <taxon>Weiservirinae</taxon>
        <taxon>Timquatrovirus</taxon>
        <taxon>Timquatrovirus mufasa</taxon>
    </lineage>
</organism>
<dbReference type="InterPro" id="IPR006500">
    <property type="entry name" value="Helicase_put_C_phage/plasmid"/>
</dbReference>
<dbReference type="InterPro" id="IPR051620">
    <property type="entry name" value="ORF904-like_C"/>
</dbReference>
<evidence type="ECO:0000313" key="7">
    <source>
        <dbReference type="Proteomes" id="UP000203479"/>
    </source>
</evidence>
<dbReference type="Pfam" id="PF19263">
    <property type="entry name" value="DUF5906"/>
    <property type="match status" value="1"/>
</dbReference>
<evidence type="ECO:0000313" key="6">
    <source>
        <dbReference type="EMBL" id="ALF00506.1"/>
    </source>
</evidence>
<dbReference type="PROSITE" id="PS51206">
    <property type="entry name" value="SF3_HELICASE_1"/>
    <property type="match status" value="1"/>
</dbReference>
<dbReference type="InterPro" id="IPR027417">
    <property type="entry name" value="P-loop_NTPase"/>
</dbReference>
<dbReference type="OrthoDB" id="325at10239"/>
<name>A0A0M4QUA1_9CAUD</name>
<dbReference type="Pfam" id="PF08706">
    <property type="entry name" value="D5_N"/>
    <property type="match status" value="1"/>
</dbReference>
<dbReference type="NCBIfam" id="TIGR01613">
    <property type="entry name" value="primase_Cterm"/>
    <property type="match status" value="1"/>
</dbReference>
<feature type="region of interest" description="Disordered" evidence="4">
    <location>
        <begin position="844"/>
        <end position="868"/>
    </location>
</feature>
<accession>A0A0M4QUA1</accession>
<gene>
    <name evidence="6" type="ORF">SEA_MUFASA_72</name>
</gene>
<evidence type="ECO:0000259" key="5">
    <source>
        <dbReference type="PROSITE" id="PS51206"/>
    </source>
</evidence>
<proteinExistence type="predicted"/>
<evidence type="ECO:0000256" key="2">
    <source>
        <dbReference type="ARBA" id="ARBA00022801"/>
    </source>
</evidence>
<dbReference type="InterPro" id="IPR014015">
    <property type="entry name" value="Helicase_SF3_DNA-vir"/>
</dbReference>
<dbReference type="KEGG" id="vg:26622602"/>